<dbReference type="Proteomes" id="UP000186156">
    <property type="component" value="Unassembled WGS sequence"/>
</dbReference>
<evidence type="ECO:0000313" key="1">
    <source>
        <dbReference type="EMBL" id="SIS88775.1"/>
    </source>
</evidence>
<sequence length="58" mass="6679">MWTVKVNGKVIGQIQDERAVDNAVKKILERAQQRYHGMVSIVFEDEKGRLVRVVGFHV</sequence>
<dbReference type="AlphaFoldDB" id="A0A1N7MRL0"/>
<dbReference type="RefSeq" id="WP_143232600.1">
    <property type="nucleotide sequence ID" value="NZ_FTOO01000006.1"/>
</dbReference>
<gene>
    <name evidence="1" type="ORF">SAMN05421799_10660</name>
</gene>
<protein>
    <submittedName>
        <fullName evidence="1">Uncharacterized protein</fullName>
    </submittedName>
</protein>
<evidence type="ECO:0000313" key="2">
    <source>
        <dbReference type="Proteomes" id="UP000186156"/>
    </source>
</evidence>
<reference evidence="2" key="1">
    <citation type="submission" date="2017-01" db="EMBL/GenBank/DDBJ databases">
        <authorList>
            <person name="Varghese N."/>
            <person name="Submissions S."/>
        </authorList>
    </citation>
    <scope>NUCLEOTIDE SEQUENCE [LARGE SCALE GENOMIC DNA]</scope>
    <source>
        <strain evidence="2">DSM 16176</strain>
    </source>
</reference>
<dbReference type="OrthoDB" id="9868893at2"/>
<proteinExistence type="predicted"/>
<organism evidence="1 2">
    <name type="scientific">Alicyclobacillus vulcanalis</name>
    <dbReference type="NCBI Taxonomy" id="252246"/>
    <lineage>
        <taxon>Bacteria</taxon>
        <taxon>Bacillati</taxon>
        <taxon>Bacillota</taxon>
        <taxon>Bacilli</taxon>
        <taxon>Bacillales</taxon>
        <taxon>Alicyclobacillaceae</taxon>
        <taxon>Alicyclobacillus</taxon>
    </lineage>
</organism>
<keyword evidence="2" id="KW-1185">Reference proteome</keyword>
<accession>A0A1N7MRL0</accession>
<name>A0A1N7MRL0_9BACL</name>
<dbReference type="STRING" id="252246.SAMN05421799_10660"/>
<dbReference type="EMBL" id="FTOO01000006">
    <property type="protein sequence ID" value="SIS88775.1"/>
    <property type="molecule type" value="Genomic_DNA"/>
</dbReference>